<proteinExistence type="predicted"/>
<evidence type="ECO:0000313" key="4">
    <source>
        <dbReference type="Proteomes" id="UP000095751"/>
    </source>
</evidence>
<dbReference type="KEGG" id="fcy:FRACYDRAFT_244536"/>
<reference evidence="3 4" key="1">
    <citation type="submission" date="2016-09" db="EMBL/GenBank/DDBJ databases">
        <title>Extensive genetic diversity and differential bi-allelic expression allows diatom success in the polar Southern Ocean.</title>
        <authorList>
            <consortium name="DOE Joint Genome Institute"/>
            <person name="Mock T."/>
            <person name="Otillar R.P."/>
            <person name="Strauss J."/>
            <person name="Dupont C."/>
            <person name="Frickenhaus S."/>
            <person name="Maumus F."/>
            <person name="Mcmullan M."/>
            <person name="Sanges R."/>
            <person name="Schmutz J."/>
            <person name="Toseland A."/>
            <person name="Valas R."/>
            <person name="Veluchamy A."/>
            <person name="Ward B.J."/>
            <person name="Allen A."/>
            <person name="Barry K."/>
            <person name="Falciatore A."/>
            <person name="Ferrante M."/>
            <person name="Fortunato A.E."/>
            <person name="Gloeckner G."/>
            <person name="Gruber A."/>
            <person name="Hipkin R."/>
            <person name="Janech M."/>
            <person name="Kroth P."/>
            <person name="Leese F."/>
            <person name="Lindquist E."/>
            <person name="Lyon B.R."/>
            <person name="Martin J."/>
            <person name="Mayer C."/>
            <person name="Parker M."/>
            <person name="Quesneville H."/>
            <person name="Raymond J."/>
            <person name="Uhlig C."/>
            <person name="Valentin K.U."/>
            <person name="Worden A.Z."/>
            <person name="Armbrust E.V."/>
            <person name="Bowler C."/>
            <person name="Green B."/>
            <person name="Moulton V."/>
            <person name="Van Oosterhout C."/>
            <person name="Grigoriev I."/>
        </authorList>
    </citation>
    <scope>NUCLEOTIDE SEQUENCE [LARGE SCALE GENOMIC DNA]</scope>
    <source>
        <strain evidence="3 4">CCMP1102</strain>
    </source>
</reference>
<name>A0A1E7F347_9STRA</name>
<feature type="compositionally biased region" description="Polar residues" evidence="2">
    <location>
        <begin position="73"/>
        <end position="97"/>
    </location>
</feature>
<feature type="region of interest" description="Disordered" evidence="2">
    <location>
        <begin position="549"/>
        <end position="592"/>
    </location>
</feature>
<gene>
    <name evidence="3" type="ORF">FRACYDRAFT_244536</name>
</gene>
<dbReference type="AlphaFoldDB" id="A0A1E7F347"/>
<feature type="compositionally biased region" description="Low complexity" evidence="2">
    <location>
        <begin position="33"/>
        <end position="48"/>
    </location>
</feature>
<evidence type="ECO:0000256" key="1">
    <source>
        <dbReference type="SAM" id="Coils"/>
    </source>
</evidence>
<feature type="region of interest" description="Disordered" evidence="2">
    <location>
        <begin position="144"/>
        <end position="209"/>
    </location>
</feature>
<keyword evidence="1" id="KW-0175">Coiled coil</keyword>
<feature type="region of interest" description="Disordered" evidence="2">
    <location>
        <begin position="415"/>
        <end position="464"/>
    </location>
</feature>
<keyword evidence="4" id="KW-1185">Reference proteome</keyword>
<feature type="region of interest" description="Disordered" evidence="2">
    <location>
        <begin position="1"/>
        <end position="53"/>
    </location>
</feature>
<feature type="region of interest" description="Disordered" evidence="2">
    <location>
        <begin position="73"/>
        <end position="116"/>
    </location>
</feature>
<dbReference type="Proteomes" id="UP000095751">
    <property type="component" value="Unassembled WGS sequence"/>
</dbReference>
<evidence type="ECO:0000313" key="3">
    <source>
        <dbReference type="EMBL" id="OEU12273.1"/>
    </source>
</evidence>
<sequence>MIPRLQPRPGTKRSSGIENIFPANPNVKIPPVDSSTSNPDSASASRSDCSNPLPSYNSIYGIFSEKGIPLSKCPSSTENAPLSPLQPTQVQAPTPATSEPAISPVPNHYGNQRRHLPLNYSSSTSVCLDTDTSCSSGSYCSDFSLTPPGSRPHLLVSAKRYGSEVRRQHSKRRRRRRRPGSTSSDYPKKSSGSGADADDILTIGRGAGTDIGKDSDDDALFLWKDEEDPYRPMKACVDSSDGAEGDNLPLLASSDEEEERTDRIEEIVRAEHLQQAKLARERDKLQPNIALKSILKSNRDRDQPTKGCLSNIKPKRPRNQTPRYKTPPTSREDLEVSSQAKEQQPRRVQFGVPSAVEYEVDRPPGHLTPLSQEVTRKRYSMDPKESTHEEEKMSQETKENNMILSEWEDQLSIGAASRSKNNNTNDRTRGNSGSSTKQDRKNRRSSSIFSPASRMSLDYDDTNEINCDTSKEKFDAKHETSSLAAPISTASPSMMVAKDLASLSMSPSNTSPEEKKHTNNCMVTSTTPMPSADEQRTWDFVADLGSINSKGASELSPQLRPGQSTGSSSGASSASTTRMLSEKNTPPPTNINLDSIHSFGAAAFDNDVNIETSPSHCVDISRVESPSNILKILIETPSLDQEFDFPSILRNLALMRMRESAGFDRCITAIFPCFDSALSCTKELVEKVKLMPLSKSTYCRTNHLSERSLYTAKKIIMTEWNEIEITFMGKLANILEIEKTNILKAERKYKKSTLQSQNKLIEEEIFRLENDIRQQKRSLDLLDASIAPCASILCQATVHMGIHGFSFEEFRNDNILKLKFVHAVYGIQTSVVFNVNSHPGIVVETDCNASNTYNCPIIEFHRAYLDKLVCGKIPIQFDSAQLQESLLTIGQFLGRLDQSAMEMEKRKASDNELDLSDEETKEKFKNFVLGQATNKELYAYSVE</sequence>
<protein>
    <submittedName>
        <fullName evidence="3">Uncharacterized protein</fullName>
    </submittedName>
</protein>
<feature type="compositionally biased region" description="Low complexity" evidence="2">
    <location>
        <begin position="564"/>
        <end position="577"/>
    </location>
</feature>
<feature type="region of interest" description="Disordered" evidence="2">
    <location>
        <begin position="293"/>
        <end position="399"/>
    </location>
</feature>
<feature type="compositionally biased region" description="Basic and acidic residues" evidence="2">
    <location>
        <begin position="374"/>
        <end position="399"/>
    </location>
</feature>
<feature type="coiled-coil region" evidence="1">
    <location>
        <begin position="751"/>
        <end position="778"/>
    </location>
</feature>
<feature type="region of interest" description="Disordered" evidence="2">
    <location>
        <begin position="236"/>
        <end position="259"/>
    </location>
</feature>
<feature type="compositionally biased region" description="Basic residues" evidence="2">
    <location>
        <begin position="168"/>
        <end position="179"/>
    </location>
</feature>
<feature type="compositionally biased region" description="Polar residues" evidence="2">
    <location>
        <begin position="319"/>
        <end position="329"/>
    </location>
</feature>
<evidence type="ECO:0000256" key="2">
    <source>
        <dbReference type="SAM" id="MobiDB-lite"/>
    </source>
</evidence>
<accession>A0A1E7F347</accession>
<dbReference type="EMBL" id="KV784365">
    <property type="protein sequence ID" value="OEU12273.1"/>
    <property type="molecule type" value="Genomic_DNA"/>
</dbReference>
<dbReference type="OrthoDB" id="10639592at2759"/>
<dbReference type="InParanoid" id="A0A1E7F347"/>
<feature type="compositionally biased region" description="Polar residues" evidence="2">
    <location>
        <begin position="418"/>
        <end position="436"/>
    </location>
</feature>
<feature type="compositionally biased region" description="Polar residues" evidence="2">
    <location>
        <begin position="578"/>
        <end position="592"/>
    </location>
</feature>
<organism evidence="3 4">
    <name type="scientific">Fragilariopsis cylindrus CCMP1102</name>
    <dbReference type="NCBI Taxonomy" id="635003"/>
    <lineage>
        <taxon>Eukaryota</taxon>
        <taxon>Sar</taxon>
        <taxon>Stramenopiles</taxon>
        <taxon>Ochrophyta</taxon>
        <taxon>Bacillariophyta</taxon>
        <taxon>Bacillariophyceae</taxon>
        <taxon>Bacillariophycidae</taxon>
        <taxon>Bacillariales</taxon>
        <taxon>Bacillariaceae</taxon>
        <taxon>Fragilariopsis</taxon>
    </lineage>
</organism>